<proteinExistence type="predicted"/>
<dbReference type="EMBL" id="SMLW01000647">
    <property type="protein sequence ID" value="MTI27923.1"/>
    <property type="molecule type" value="Genomic_DNA"/>
</dbReference>
<accession>A0ABW9RUP0</accession>
<evidence type="ECO:0000313" key="2">
    <source>
        <dbReference type="EMBL" id="MTI27923.1"/>
    </source>
</evidence>
<feature type="chain" id="PRO_5045342018" description="Calx-beta domain-containing protein" evidence="1">
    <location>
        <begin position="23"/>
        <end position="348"/>
    </location>
</feature>
<dbReference type="RefSeq" id="WP_155174941.1">
    <property type="nucleotide sequence ID" value="NZ_BAAAFL010000012.1"/>
</dbReference>
<name>A0ABW9RUP0_9BACT</name>
<reference evidence="2 3" key="1">
    <citation type="submission" date="2019-02" db="EMBL/GenBank/DDBJ databases">
        <authorList>
            <person name="Goldberg S.R."/>
            <person name="Haltli B.A."/>
            <person name="Correa H."/>
            <person name="Russell K.G."/>
        </authorList>
    </citation>
    <scope>NUCLEOTIDE SEQUENCE [LARGE SCALE GENOMIC DNA]</scope>
    <source>
        <strain evidence="2 3">JCM 16186</strain>
    </source>
</reference>
<sequence length="348" mass="37792">MKSLKNNLLFRSLAFCGVVAFAMTACEEEDGNVIDYKPGQHLNVSGPSSVYVGDKEQYYILNNRKELDHIWAIDNGAKITEDSENDAYVYVDFFEPTDHALTVSTSSASGDMSVKVSSREVHFDVDSTLRSETVKNDTVTIPLAIDGGFNGDFDVTYSLSGSMDASRYDVLAGYESPYTISTDSTNHIKLVVYPDVAVTDTLDIVLTIDAVNPVLTHEYIKSDTLQSIVYSFVDDLKIVTLDTATMDITEAGVYSIPVTISKESSETISVAYSITPGVGVSDATVTTTPGVLTFEAGITERNITLSINDNALDPKQTITVSLDGLTTADDEVSINNELDSKELIIDEE</sequence>
<protein>
    <recommendedName>
        <fullName evidence="4">Calx-beta domain-containing protein</fullName>
    </recommendedName>
</protein>
<evidence type="ECO:0000313" key="3">
    <source>
        <dbReference type="Proteomes" id="UP000798808"/>
    </source>
</evidence>
<evidence type="ECO:0000256" key="1">
    <source>
        <dbReference type="SAM" id="SignalP"/>
    </source>
</evidence>
<evidence type="ECO:0008006" key="4">
    <source>
        <dbReference type="Google" id="ProtNLM"/>
    </source>
</evidence>
<dbReference type="SUPFAM" id="SSF141072">
    <property type="entry name" value="CalX-like"/>
    <property type="match status" value="1"/>
</dbReference>
<dbReference type="Gene3D" id="2.60.40.2030">
    <property type="match status" value="1"/>
</dbReference>
<gene>
    <name evidence="2" type="ORF">E1163_23400</name>
</gene>
<organism evidence="2 3">
    <name type="scientific">Fulvivirga kasyanovii</name>
    <dbReference type="NCBI Taxonomy" id="396812"/>
    <lineage>
        <taxon>Bacteria</taxon>
        <taxon>Pseudomonadati</taxon>
        <taxon>Bacteroidota</taxon>
        <taxon>Cytophagia</taxon>
        <taxon>Cytophagales</taxon>
        <taxon>Fulvivirgaceae</taxon>
        <taxon>Fulvivirga</taxon>
    </lineage>
</organism>
<keyword evidence="3" id="KW-1185">Reference proteome</keyword>
<dbReference type="Proteomes" id="UP000798808">
    <property type="component" value="Unassembled WGS sequence"/>
</dbReference>
<dbReference type="PROSITE" id="PS51257">
    <property type="entry name" value="PROKAR_LIPOPROTEIN"/>
    <property type="match status" value="1"/>
</dbReference>
<comment type="caution">
    <text evidence="2">The sequence shown here is derived from an EMBL/GenBank/DDBJ whole genome shotgun (WGS) entry which is preliminary data.</text>
</comment>
<keyword evidence="1" id="KW-0732">Signal</keyword>
<feature type="signal peptide" evidence="1">
    <location>
        <begin position="1"/>
        <end position="22"/>
    </location>
</feature>
<dbReference type="InterPro" id="IPR038081">
    <property type="entry name" value="CalX-like_sf"/>
</dbReference>